<accession>A0A7S3ZRC5</accession>
<dbReference type="OrthoDB" id="10672549at2759"/>
<feature type="signal peptide" evidence="1">
    <location>
        <begin position="1"/>
        <end position="15"/>
    </location>
</feature>
<evidence type="ECO:0000313" key="4">
    <source>
        <dbReference type="Proteomes" id="UP000789595"/>
    </source>
</evidence>
<dbReference type="Proteomes" id="UP000789595">
    <property type="component" value="Unassembled WGS sequence"/>
</dbReference>
<keyword evidence="1" id="KW-0732">Signal</keyword>
<organism evidence="2">
    <name type="scientific">Pelagomonas calceolata</name>
    <dbReference type="NCBI Taxonomy" id="35677"/>
    <lineage>
        <taxon>Eukaryota</taxon>
        <taxon>Sar</taxon>
        <taxon>Stramenopiles</taxon>
        <taxon>Ochrophyta</taxon>
        <taxon>Pelagophyceae</taxon>
        <taxon>Pelagomonadales</taxon>
        <taxon>Pelagomonadaceae</taxon>
        <taxon>Pelagomonas</taxon>
    </lineage>
</organism>
<evidence type="ECO:0000256" key="1">
    <source>
        <dbReference type="SAM" id="SignalP"/>
    </source>
</evidence>
<dbReference type="EMBL" id="HBIW01007697">
    <property type="protein sequence ID" value="CAE0691050.1"/>
    <property type="molecule type" value="Transcribed_RNA"/>
</dbReference>
<evidence type="ECO:0000313" key="3">
    <source>
        <dbReference type="EMBL" id="CAH0377432.1"/>
    </source>
</evidence>
<dbReference type="InterPro" id="IPR027417">
    <property type="entry name" value="P-loop_NTPase"/>
</dbReference>
<protein>
    <recommendedName>
        <fullName evidence="5">Protein-tyrosine sulfotransferase</fullName>
    </recommendedName>
</protein>
<name>A0A7S3ZRC5_9STRA</name>
<feature type="chain" id="PRO_5036212241" description="Protein-tyrosine sulfotransferase" evidence="1">
    <location>
        <begin position="16"/>
        <end position="404"/>
    </location>
</feature>
<evidence type="ECO:0000313" key="2">
    <source>
        <dbReference type="EMBL" id="CAE0691050.1"/>
    </source>
</evidence>
<dbReference type="AlphaFoldDB" id="A0A7S3ZRC5"/>
<reference evidence="3" key="2">
    <citation type="submission" date="2021-11" db="EMBL/GenBank/DDBJ databases">
        <authorList>
            <consortium name="Genoscope - CEA"/>
            <person name="William W."/>
        </authorList>
    </citation>
    <scope>NUCLEOTIDE SEQUENCE</scope>
</reference>
<dbReference type="Gene3D" id="3.40.50.300">
    <property type="entry name" value="P-loop containing nucleotide triphosphate hydrolases"/>
    <property type="match status" value="1"/>
</dbReference>
<proteinExistence type="predicted"/>
<sequence>MRLGGVLLLLKVVGGVPDLAAFGPTAPDNVLELTSGDRKAAREAMRRHPTRFAVLMMAPRVGSKMLWSQLRSYRPGIVHMLMEGNDARLKDELPNATVAERVEALLSKAEAIAIRRTPHHRGRPKAVGFKTAKSCVWDPAARRYRPTPVYDDASTAALADVWRGAGVRVICLARLNGLAWEISRARKLVINAFYDEVRAKALEVFALLGDGALARDDVIRGVAKNESIAQFRAELSGGQASTILAGLLDAPDQLKHALPKAVDNTTWAAAVSAAATRAATFTVPLDCSRRGLSKIANETLEHVRQFHGECATLGTRTRALWVPYEAIKDGSPRQRKELAAVLDFLNLDRRATITADTTHDSPGATANYVADAERCRATLKPNAYLGAMLDDPYFPYVRKGPALV</sequence>
<reference evidence="2" key="1">
    <citation type="submission" date="2021-01" db="EMBL/GenBank/DDBJ databases">
        <authorList>
            <person name="Corre E."/>
            <person name="Pelletier E."/>
            <person name="Niang G."/>
            <person name="Scheremetjew M."/>
            <person name="Finn R."/>
            <person name="Kale V."/>
            <person name="Holt S."/>
            <person name="Cochrane G."/>
            <person name="Meng A."/>
            <person name="Brown T."/>
            <person name="Cohen L."/>
        </authorList>
    </citation>
    <scope>NUCLEOTIDE SEQUENCE</scope>
    <source>
        <strain evidence="2">CCMP1756</strain>
    </source>
</reference>
<evidence type="ECO:0008006" key="5">
    <source>
        <dbReference type="Google" id="ProtNLM"/>
    </source>
</evidence>
<dbReference type="EMBL" id="CAKKNE010000005">
    <property type="protein sequence ID" value="CAH0377432.1"/>
    <property type="molecule type" value="Genomic_DNA"/>
</dbReference>
<keyword evidence="4" id="KW-1185">Reference proteome</keyword>
<gene>
    <name evidence="2" type="ORF">PCAL00307_LOCUS6486</name>
    <name evidence="3" type="ORF">PECAL_5P19840</name>
</gene>